<sequence>MREPASLHRDHHGLDDAVRLSDGFIWHHSRMTQITMCTAARPSFLCDARLRVYFGSRLIQNAWTGVKPGRLGCPDGTHGRVYPYGEVSGSVTVNQAEPFTTDKCVL</sequence>
<name>A0A7S7NWU6_PALFE</name>
<proteinExistence type="predicted"/>
<gene>
    <name evidence="1" type="ORF">IRI77_15060</name>
</gene>
<evidence type="ECO:0000313" key="2">
    <source>
        <dbReference type="Proteomes" id="UP000593892"/>
    </source>
</evidence>
<evidence type="ECO:0000313" key="1">
    <source>
        <dbReference type="EMBL" id="QOY91211.1"/>
    </source>
</evidence>
<accession>A0A7S7NWU6</accession>
<dbReference type="RefSeq" id="WP_194452865.1">
    <property type="nucleotide sequence ID" value="NZ_CP063849.1"/>
</dbReference>
<dbReference type="AlphaFoldDB" id="A0A7S7NWU6"/>
<organism evidence="1 2">
    <name type="scientific">Paludibaculum fermentans</name>
    <dbReference type="NCBI Taxonomy" id="1473598"/>
    <lineage>
        <taxon>Bacteria</taxon>
        <taxon>Pseudomonadati</taxon>
        <taxon>Acidobacteriota</taxon>
        <taxon>Terriglobia</taxon>
        <taxon>Bryobacterales</taxon>
        <taxon>Bryobacteraceae</taxon>
        <taxon>Paludibaculum</taxon>
    </lineage>
</organism>
<dbReference type="EMBL" id="CP063849">
    <property type="protein sequence ID" value="QOY91211.1"/>
    <property type="molecule type" value="Genomic_DNA"/>
</dbReference>
<keyword evidence="2" id="KW-1185">Reference proteome</keyword>
<dbReference type="KEGG" id="pfer:IRI77_15060"/>
<protein>
    <submittedName>
        <fullName evidence="1">Uncharacterized protein</fullName>
    </submittedName>
</protein>
<dbReference type="Proteomes" id="UP000593892">
    <property type="component" value="Chromosome"/>
</dbReference>
<reference evidence="1 2" key="1">
    <citation type="submission" date="2020-10" db="EMBL/GenBank/DDBJ databases">
        <title>Complete genome sequence of Paludibaculum fermentans P105T, a facultatively anaerobic acidobacterium capable of dissimilatory Fe(III) reduction.</title>
        <authorList>
            <person name="Dedysh S.N."/>
            <person name="Beletsky A.V."/>
            <person name="Kulichevskaya I.S."/>
            <person name="Mardanov A.V."/>
            <person name="Ravin N.V."/>
        </authorList>
    </citation>
    <scope>NUCLEOTIDE SEQUENCE [LARGE SCALE GENOMIC DNA]</scope>
    <source>
        <strain evidence="1 2">P105</strain>
    </source>
</reference>